<dbReference type="RefSeq" id="WP_144302586.1">
    <property type="nucleotide sequence ID" value="NZ_QMIE01000005.1"/>
</dbReference>
<evidence type="ECO:0000256" key="1">
    <source>
        <dbReference type="ARBA" id="ARBA00000085"/>
    </source>
</evidence>
<dbReference type="GO" id="GO:0030295">
    <property type="term" value="F:protein kinase activator activity"/>
    <property type="evidence" value="ECO:0007669"/>
    <property type="project" value="TreeGrafter"/>
</dbReference>
<dbReference type="EC" id="2.7.13.3" evidence="3"/>
<evidence type="ECO:0000259" key="13">
    <source>
        <dbReference type="PROSITE" id="PS50112"/>
    </source>
</evidence>
<dbReference type="CDD" id="cd00082">
    <property type="entry name" value="HisKA"/>
    <property type="match status" value="1"/>
</dbReference>
<dbReference type="GO" id="GO:0000155">
    <property type="term" value="F:phosphorelay sensor kinase activity"/>
    <property type="evidence" value="ECO:0007669"/>
    <property type="project" value="InterPro"/>
</dbReference>
<dbReference type="NCBIfam" id="TIGR00229">
    <property type="entry name" value="sensory_box"/>
    <property type="match status" value="2"/>
</dbReference>
<dbReference type="SUPFAM" id="SSF55785">
    <property type="entry name" value="PYP-like sensor domain (PAS domain)"/>
    <property type="match status" value="2"/>
</dbReference>
<evidence type="ECO:0000259" key="14">
    <source>
        <dbReference type="PROSITE" id="PS50113"/>
    </source>
</evidence>
<dbReference type="InterPro" id="IPR000700">
    <property type="entry name" value="PAS-assoc_C"/>
</dbReference>
<dbReference type="GO" id="GO:0007234">
    <property type="term" value="P:osmosensory signaling via phosphorelay pathway"/>
    <property type="evidence" value="ECO:0007669"/>
    <property type="project" value="TreeGrafter"/>
</dbReference>
<dbReference type="OrthoDB" id="9787818at2"/>
<protein>
    <recommendedName>
        <fullName evidence="3">histidine kinase</fullName>
        <ecNumber evidence="3">2.7.13.3</ecNumber>
    </recommendedName>
</protein>
<dbReference type="InterPro" id="IPR005467">
    <property type="entry name" value="His_kinase_dom"/>
</dbReference>
<feature type="domain" description="PAS" evidence="13">
    <location>
        <begin position="140"/>
        <end position="181"/>
    </location>
</feature>
<feature type="domain" description="Histidine kinase" evidence="12">
    <location>
        <begin position="271"/>
        <end position="480"/>
    </location>
</feature>
<dbReference type="PANTHER" id="PTHR42878:SF7">
    <property type="entry name" value="SENSOR HISTIDINE KINASE GLRK"/>
    <property type="match status" value="1"/>
</dbReference>
<keyword evidence="7" id="KW-0418">Kinase</keyword>
<comment type="catalytic activity">
    <reaction evidence="1">
        <text>ATP + protein L-histidine = ADP + protein N-phospho-L-histidine.</text>
        <dbReference type="EC" id="2.7.13.3"/>
    </reaction>
</comment>
<dbReference type="Pfam" id="PF13188">
    <property type="entry name" value="PAS_8"/>
    <property type="match status" value="1"/>
</dbReference>
<keyword evidence="5" id="KW-0812">Transmembrane</keyword>
<dbReference type="SUPFAM" id="SSF55874">
    <property type="entry name" value="ATPase domain of HSP90 chaperone/DNA topoisomerase II/histidine kinase"/>
    <property type="match status" value="1"/>
</dbReference>
<proteinExistence type="predicted"/>
<evidence type="ECO:0000256" key="2">
    <source>
        <dbReference type="ARBA" id="ARBA00004141"/>
    </source>
</evidence>
<keyword evidence="10" id="KW-0902">Two-component regulatory system</keyword>
<keyword evidence="16" id="KW-1185">Reference proteome</keyword>
<dbReference type="Proteomes" id="UP000448292">
    <property type="component" value="Unassembled WGS sequence"/>
</dbReference>
<name>A0A7M3MGQ4_9BACT</name>
<keyword evidence="11" id="KW-0472">Membrane</keyword>
<evidence type="ECO:0000256" key="6">
    <source>
        <dbReference type="ARBA" id="ARBA00022741"/>
    </source>
</evidence>
<organism evidence="15 16">
    <name type="scientific">Oceanidesulfovibrio indonesiensis</name>
    <dbReference type="NCBI Taxonomy" id="54767"/>
    <lineage>
        <taxon>Bacteria</taxon>
        <taxon>Pseudomonadati</taxon>
        <taxon>Thermodesulfobacteriota</taxon>
        <taxon>Desulfovibrionia</taxon>
        <taxon>Desulfovibrionales</taxon>
        <taxon>Desulfovibrionaceae</taxon>
        <taxon>Oceanidesulfovibrio</taxon>
    </lineage>
</organism>
<dbReference type="SMART" id="SM00387">
    <property type="entry name" value="HATPase_c"/>
    <property type="match status" value="1"/>
</dbReference>
<keyword evidence="4" id="KW-0808">Transferase</keyword>
<dbReference type="InterPro" id="IPR050351">
    <property type="entry name" value="BphY/WalK/GraS-like"/>
</dbReference>
<comment type="subcellular location">
    <subcellularLocation>
        <location evidence="2">Membrane</location>
        <topology evidence="2">Multi-pass membrane protein</topology>
    </subcellularLocation>
</comment>
<dbReference type="PROSITE" id="PS50113">
    <property type="entry name" value="PAC"/>
    <property type="match status" value="2"/>
</dbReference>
<dbReference type="SMART" id="SM00091">
    <property type="entry name" value="PAS"/>
    <property type="match status" value="2"/>
</dbReference>
<dbReference type="InterPro" id="IPR003661">
    <property type="entry name" value="HisK_dim/P_dom"/>
</dbReference>
<dbReference type="PROSITE" id="PS50109">
    <property type="entry name" value="HIS_KIN"/>
    <property type="match status" value="1"/>
</dbReference>
<evidence type="ECO:0000256" key="8">
    <source>
        <dbReference type="ARBA" id="ARBA00022840"/>
    </source>
</evidence>
<keyword evidence="9" id="KW-1133">Transmembrane helix</keyword>
<dbReference type="InterPro" id="IPR003594">
    <property type="entry name" value="HATPase_dom"/>
</dbReference>
<dbReference type="InterPro" id="IPR036890">
    <property type="entry name" value="HATPase_C_sf"/>
</dbReference>
<dbReference type="PANTHER" id="PTHR42878">
    <property type="entry name" value="TWO-COMPONENT HISTIDINE KINASE"/>
    <property type="match status" value="1"/>
</dbReference>
<dbReference type="Gene3D" id="3.30.565.10">
    <property type="entry name" value="Histidine kinase-like ATPase, C-terminal domain"/>
    <property type="match status" value="1"/>
</dbReference>
<evidence type="ECO:0000256" key="5">
    <source>
        <dbReference type="ARBA" id="ARBA00022692"/>
    </source>
</evidence>
<accession>A0A7M3MGQ4</accession>
<dbReference type="InterPro" id="IPR000014">
    <property type="entry name" value="PAS"/>
</dbReference>
<dbReference type="GO" id="GO:0016020">
    <property type="term" value="C:membrane"/>
    <property type="evidence" value="ECO:0007669"/>
    <property type="project" value="UniProtKB-SubCell"/>
</dbReference>
<dbReference type="Pfam" id="PF02518">
    <property type="entry name" value="HATPase_c"/>
    <property type="match status" value="1"/>
</dbReference>
<dbReference type="GO" id="GO:0005524">
    <property type="term" value="F:ATP binding"/>
    <property type="evidence" value="ECO:0007669"/>
    <property type="project" value="UniProtKB-KW"/>
</dbReference>
<evidence type="ECO:0000256" key="7">
    <source>
        <dbReference type="ARBA" id="ARBA00022777"/>
    </source>
</evidence>
<comment type="caution">
    <text evidence="15">The sequence shown here is derived from an EMBL/GenBank/DDBJ whole genome shotgun (WGS) entry which is preliminary data.</text>
</comment>
<reference evidence="15 16" key="1">
    <citation type="submission" date="2018-06" db="EMBL/GenBank/DDBJ databases">
        <title>Complete genome of Desulfovibrio indonesiensis P37SLT.</title>
        <authorList>
            <person name="Crispim J.S."/>
            <person name="Vidigal P.M.P."/>
            <person name="Silva L.C.F."/>
            <person name="Laguardia C.N."/>
            <person name="Araujo L.C."/>
            <person name="Dias R.S."/>
            <person name="Sousa M.P."/>
            <person name="Paula S.O."/>
            <person name="Silva C."/>
        </authorList>
    </citation>
    <scope>NUCLEOTIDE SEQUENCE [LARGE SCALE GENOMIC DNA]</scope>
    <source>
        <strain evidence="15 16">P37SLT</strain>
    </source>
</reference>
<feature type="domain" description="PAC" evidence="14">
    <location>
        <begin position="215"/>
        <end position="267"/>
    </location>
</feature>
<dbReference type="EMBL" id="QMIE01000005">
    <property type="protein sequence ID" value="TVM17933.1"/>
    <property type="molecule type" value="Genomic_DNA"/>
</dbReference>
<dbReference type="InterPro" id="IPR001610">
    <property type="entry name" value="PAC"/>
</dbReference>
<feature type="domain" description="PAS" evidence="13">
    <location>
        <begin position="12"/>
        <end position="68"/>
    </location>
</feature>
<dbReference type="PROSITE" id="PS50112">
    <property type="entry name" value="PAS"/>
    <property type="match status" value="2"/>
</dbReference>
<dbReference type="CDD" id="cd00130">
    <property type="entry name" value="PAS"/>
    <property type="match status" value="2"/>
</dbReference>
<evidence type="ECO:0000313" key="15">
    <source>
        <dbReference type="EMBL" id="TVM17933.1"/>
    </source>
</evidence>
<keyword evidence="6" id="KW-0547">Nucleotide-binding</keyword>
<dbReference type="SMART" id="SM00086">
    <property type="entry name" value="PAC"/>
    <property type="match status" value="2"/>
</dbReference>
<sequence length="480" mass="54011">MSNNQAIDDTFHQSLFRAIFEKAPIGVFTSRPDGKNFDANPALAAMLGYESPQATRANLSEIATQIFHNPNLPIEDVEVIQKAPDLVMLSYEYARPDGSSFTAFLHICTVHEPYTGTPYILGLVEDITDAHDLQKKLRESEQRYRSVFENAPVGIYQSTVDGHYLNVNPEFARMHGYATPQELIDDVRDSSRQLYADPNRRLQLLKILQEKNAATNFEALSRRKDGSTFWTMRNVRLMCDAEGKPIHIKGFVTDISERKQLEAMREDVERIIRHDLKSPVIAMLAGLKMLSWRDSFQEDQDLVHELQETAQRMLAMLDLSSVLYKIEQGIYDYETRPVDVVSLLGDIADSLLTFHASKRIAMHVQPREITECHIMGEPLLMRTALENLLKNALEATPDLDEVTVRITVDTICTIAIHNAQPVPEAVRDRFFEKYATAGKTSGTGLGTYSAKMCTEAMGGCTEMTTSDDEGTTVVVQFPLA</sequence>
<evidence type="ECO:0000256" key="9">
    <source>
        <dbReference type="ARBA" id="ARBA00022989"/>
    </source>
</evidence>
<feature type="domain" description="PAC" evidence="14">
    <location>
        <begin position="87"/>
        <end position="139"/>
    </location>
</feature>
<evidence type="ECO:0000313" key="16">
    <source>
        <dbReference type="Proteomes" id="UP000448292"/>
    </source>
</evidence>
<dbReference type="AlphaFoldDB" id="A0A7M3MGQ4"/>
<evidence type="ECO:0000259" key="12">
    <source>
        <dbReference type="PROSITE" id="PS50109"/>
    </source>
</evidence>
<dbReference type="Gene3D" id="3.30.450.20">
    <property type="entry name" value="PAS domain"/>
    <property type="match status" value="2"/>
</dbReference>
<evidence type="ECO:0000256" key="3">
    <source>
        <dbReference type="ARBA" id="ARBA00012438"/>
    </source>
</evidence>
<dbReference type="SUPFAM" id="SSF47384">
    <property type="entry name" value="Homodimeric domain of signal transducing histidine kinase"/>
    <property type="match status" value="1"/>
</dbReference>
<keyword evidence="8" id="KW-0067">ATP-binding</keyword>
<dbReference type="InterPro" id="IPR036097">
    <property type="entry name" value="HisK_dim/P_sf"/>
</dbReference>
<evidence type="ECO:0000256" key="4">
    <source>
        <dbReference type="ARBA" id="ARBA00022679"/>
    </source>
</evidence>
<dbReference type="InterPro" id="IPR035965">
    <property type="entry name" value="PAS-like_dom_sf"/>
</dbReference>
<dbReference type="GO" id="GO:0000156">
    <property type="term" value="F:phosphorelay response regulator activity"/>
    <property type="evidence" value="ECO:0007669"/>
    <property type="project" value="TreeGrafter"/>
</dbReference>
<evidence type="ECO:0000256" key="11">
    <source>
        <dbReference type="ARBA" id="ARBA00023136"/>
    </source>
</evidence>
<gene>
    <name evidence="15" type="ORF">DPQ33_07435</name>
</gene>
<dbReference type="Pfam" id="PF13426">
    <property type="entry name" value="PAS_9"/>
    <property type="match status" value="1"/>
</dbReference>
<evidence type="ECO:0000256" key="10">
    <source>
        <dbReference type="ARBA" id="ARBA00023012"/>
    </source>
</evidence>